<proteinExistence type="inferred from homology"/>
<feature type="transmembrane region" description="Helical" evidence="6">
    <location>
        <begin position="233"/>
        <end position="255"/>
    </location>
</feature>
<evidence type="ECO:0000313" key="9">
    <source>
        <dbReference type="Proteomes" id="UP000064844"/>
    </source>
</evidence>
<keyword evidence="6" id="KW-0046">Antibiotic resistance</keyword>
<evidence type="ECO:0000256" key="1">
    <source>
        <dbReference type="ARBA" id="ARBA00004651"/>
    </source>
</evidence>
<feature type="transmembrane region" description="Helical" evidence="6">
    <location>
        <begin position="45"/>
        <end position="67"/>
    </location>
</feature>
<dbReference type="GO" id="GO:0005886">
    <property type="term" value="C:plasma membrane"/>
    <property type="evidence" value="ECO:0007669"/>
    <property type="project" value="UniProtKB-SubCell"/>
</dbReference>
<gene>
    <name evidence="6" type="primary">mprF</name>
    <name evidence="8" type="ORF">IB211_00877c</name>
</gene>
<dbReference type="KEGG" id="ibu:IB211_00877c"/>
<dbReference type="EC" id="2.3.2.3" evidence="6"/>
<dbReference type="STRING" id="1297617.IB211_00877c"/>
<evidence type="ECO:0000256" key="4">
    <source>
        <dbReference type="ARBA" id="ARBA00022989"/>
    </source>
</evidence>
<keyword evidence="9" id="KW-1185">Reference proteome</keyword>
<feature type="transmembrane region" description="Helical" evidence="6">
    <location>
        <begin position="79"/>
        <end position="99"/>
    </location>
</feature>
<dbReference type="Proteomes" id="UP000064844">
    <property type="component" value="Chromosome"/>
</dbReference>
<dbReference type="PATRIC" id="fig|1297617.4.peg.891"/>
<keyword evidence="6" id="KW-0443">Lipid metabolism</keyword>
<feature type="transmembrane region" description="Helical" evidence="6">
    <location>
        <begin position="7"/>
        <end position="25"/>
    </location>
</feature>
<dbReference type="EMBL" id="CP011307">
    <property type="protein sequence ID" value="ALP93271.1"/>
    <property type="molecule type" value="Genomic_DNA"/>
</dbReference>
<feature type="region of interest" description="Disordered" evidence="7">
    <location>
        <begin position="342"/>
        <end position="363"/>
    </location>
</feature>
<dbReference type="RefSeq" id="WP_058117225.1">
    <property type="nucleotide sequence ID" value="NZ_CP011307.1"/>
</dbReference>
<dbReference type="Pfam" id="PF03706">
    <property type="entry name" value="LPG_synthase_TM"/>
    <property type="match status" value="1"/>
</dbReference>
<reference evidence="8 9" key="1">
    <citation type="journal article" date="2015" name="Nat. Commun.">
        <title>Production of butyrate from lysine and the Amadori product fructoselysine by a human gut commensal.</title>
        <authorList>
            <person name="Bui T.P."/>
            <person name="Ritari J."/>
            <person name="Boeren S."/>
            <person name="de Waard P."/>
            <person name="Plugge C.M."/>
            <person name="de Vos W.M."/>
        </authorList>
    </citation>
    <scope>NUCLEOTIDE SEQUENCE [LARGE SCALE GENOMIC DNA]</scope>
    <source>
        <strain evidence="8 9">AF211</strain>
    </source>
</reference>
<dbReference type="NCBIfam" id="TIGR00374">
    <property type="entry name" value="flippase-like domain"/>
    <property type="match status" value="1"/>
</dbReference>
<dbReference type="PANTHER" id="PTHR37693">
    <property type="entry name" value="PHOSPHATIDYLGLYCEROL LYSYLTRANSFERASE"/>
    <property type="match status" value="1"/>
</dbReference>
<dbReference type="InterPro" id="IPR022791">
    <property type="entry name" value="L-PG_synthase/AglD"/>
</dbReference>
<comment type="subcellular location">
    <subcellularLocation>
        <location evidence="1 6">Cell membrane</location>
        <topology evidence="1 6">Multi-pass membrane protein</topology>
    </subcellularLocation>
</comment>
<evidence type="ECO:0000256" key="7">
    <source>
        <dbReference type="SAM" id="MobiDB-lite"/>
    </source>
</evidence>
<protein>
    <recommendedName>
        <fullName evidence="6">Phosphatidylglycerol lysyltransferase</fullName>
        <ecNumber evidence="6">2.3.2.3</ecNumber>
    </recommendedName>
    <alternativeName>
        <fullName evidence="6">Lysylphosphatidylglycerol synthase</fullName>
    </alternativeName>
</protein>
<dbReference type="GO" id="GO:0006629">
    <property type="term" value="P:lipid metabolic process"/>
    <property type="evidence" value="ECO:0007669"/>
    <property type="project" value="UniProtKB-KW"/>
</dbReference>
<dbReference type="PANTHER" id="PTHR37693:SF1">
    <property type="entry name" value="INTEGRAL MEMBRANE PROTEIN"/>
    <property type="match status" value="1"/>
</dbReference>
<keyword evidence="5 6" id="KW-0472">Membrane</keyword>
<name>A0A0S2W293_9FIRM</name>
<organism evidence="8 9">
    <name type="scientific">Intestinimonas butyriciproducens</name>
    <dbReference type="NCBI Taxonomy" id="1297617"/>
    <lineage>
        <taxon>Bacteria</taxon>
        <taxon>Bacillati</taxon>
        <taxon>Bacillota</taxon>
        <taxon>Clostridia</taxon>
        <taxon>Eubacteriales</taxon>
        <taxon>Intestinimonas</taxon>
    </lineage>
</organism>
<evidence type="ECO:0000256" key="5">
    <source>
        <dbReference type="ARBA" id="ARBA00023136"/>
    </source>
</evidence>
<accession>A0A0S2W293</accession>
<feature type="transmembrane region" description="Helical" evidence="6">
    <location>
        <begin position="262"/>
        <end position="285"/>
    </location>
</feature>
<evidence type="ECO:0000256" key="6">
    <source>
        <dbReference type="RuleBase" id="RU363042"/>
    </source>
</evidence>
<dbReference type="GO" id="GO:0050071">
    <property type="term" value="F:phosphatidylglycerol lysyltransferase activity"/>
    <property type="evidence" value="ECO:0007669"/>
    <property type="project" value="UniProtKB-EC"/>
</dbReference>
<evidence type="ECO:0000313" key="8">
    <source>
        <dbReference type="EMBL" id="ALP93271.1"/>
    </source>
</evidence>
<dbReference type="GO" id="GO:0046677">
    <property type="term" value="P:response to antibiotic"/>
    <property type="evidence" value="ECO:0007669"/>
    <property type="project" value="UniProtKB-KW"/>
</dbReference>
<feature type="transmembrane region" description="Helical" evidence="6">
    <location>
        <begin position="305"/>
        <end position="333"/>
    </location>
</feature>
<keyword evidence="2" id="KW-1003">Cell membrane</keyword>
<dbReference type="eggNOG" id="COG0392">
    <property type="taxonomic scope" value="Bacteria"/>
</dbReference>
<keyword evidence="4 6" id="KW-1133">Transmembrane helix</keyword>
<comment type="catalytic activity">
    <reaction evidence="6">
        <text>L-lysyl-tRNA(Lys) + a 1,2-diacyl-sn-glycero-3-phospho-(1'-sn-glycerol) = a 1,2-diacyl-sn-glycero-3-phospho-1'-(3'-O-L-lysyl)-sn-glycerol + tRNA(Lys)</text>
        <dbReference type="Rhea" id="RHEA:10668"/>
        <dbReference type="Rhea" id="RHEA-COMP:9696"/>
        <dbReference type="Rhea" id="RHEA-COMP:9697"/>
        <dbReference type="ChEBI" id="CHEBI:64716"/>
        <dbReference type="ChEBI" id="CHEBI:75792"/>
        <dbReference type="ChEBI" id="CHEBI:78442"/>
        <dbReference type="ChEBI" id="CHEBI:78529"/>
        <dbReference type="EC" id="2.3.2.3"/>
    </reaction>
</comment>
<keyword evidence="6" id="KW-0808">Transferase</keyword>
<feature type="transmembrane region" description="Helical" evidence="6">
    <location>
        <begin position="155"/>
        <end position="178"/>
    </location>
</feature>
<evidence type="ECO:0000256" key="3">
    <source>
        <dbReference type="ARBA" id="ARBA00022692"/>
    </source>
</evidence>
<keyword evidence="3 6" id="KW-0812">Transmembrane</keyword>
<feature type="transmembrane region" description="Helical" evidence="6">
    <location>
        <begin position="119"/>
        <end position="143"/>
    </location>
</feature>
<evidence type="ECO:0000256" key="2">
    <source>
        <dbReference type="ARBA" id="ARBA00022475"/>
    </source>
</evidence>
<dbReference type="AlphaFoldDB" id="A0A0S2W293"/>
<reference evidence="9" key="2">
    <citation type="submission" date="2015-04" db="EMBL/GenBank/DDBJ databases">
        <title>A butyrogenic pathway from the amino acid lysine in a human gut commensal.</title>
        <authorList>
            <person name="de Vos W.M."/>
            <person name="Bui N.T.P."/>
            <person name="Plugge C.M."/>
            <person name="Ritari J."/>
        </authorList>
    </citation>
    <scope>NUCLEOTIDE SEQUENCE [LARGE SCALE GENOMIC DNA]</scope>
    <source>
        <strain evidence="9">AF211</strain>
    </source>
</reference>
<comment type="function">
    <text evidence="6">Catalyzes the transfer of a lysyl group from L-lysyl-tRNA(Lys) to membrane-bound phosphatidylglycerol (PG), which produces lysylphosphatidylglycerol (LPG), a major component of the bacterial membrane with a positive net charge. LPG synthesis contributes to bacterial virulence as it is involved in the resistance mechanism against cationic antimicrobial peptides (CAMP) produces by the host's immune system (defensins, cathelicidins) and by the competing microorganisms.</text>
</comment>
<sequence length="363" mass="38885">MMDRKTNWGLLLILTLMSGTIFLLLREQPLSSLLGILSTIRPGYVLLGLGLMFCFVGCEAMCSKLILARLGHHLHYRRCLGYSFTGFYVSSITPSSTGGQPAQIYYMSKDSVPAAHGSLNMMLIAVCYQVVTLGYAVAAFLLLPSVRAGMGAGLGLLLLYGGAMMLILTAGMLCMMFLPNAAQRFTGGLVSLGGRLRLVRHEAQTREKLARQMDAYREGAACIRANLNLLPALLLITFLQLTALYAVPYVVYLGFGLRAHSLFQLLGAQALVSMAVGSLPLPGAVGVAEGCALKTFTLFFGPALAAPAVVVARGISFYSFLLLSGGVTLAVHLRARRAESAPRPARIEKSSVPKKEFPRAAGM</sequence>
<comment type="similarity">
    <text evidence="6">Belongs to the LPG synthase family.</text>
</comment>